<evidence type="ECO:0000313" key="2">
    <source>
        <dbReference type="EMBL" id="OLF07125.1"/>
    </source>
</evidence>
<dbReference type="Proteomes" id="UP000185696">
    <property type="component" value="Unassembled WGS sequence"/>
</dbReference>
<proteinExistence type="predicted"/>
<accession>A0A7Z0WKH5</accession>
<dbReference type="AlphaFoldDB" id="A0A7Z0WKH5"/>
<name>A0A7Z0WKH5_9PSEU</name>
<feature type="transmembrane region" description="Helical" evidence="1">
    <location>
        <begin position="57"/>
        <end position="80"/>
    </location>
</feature>
<gene>
    <name evidence="2" type="ORF">BLA60_28335</name>
</gene>
<evidence type="ECO:0000256" key="1">
    <source>
        <dbReference type="SAM" id="Phobius"/>
    </source>
</evidence>
<sequence length="124" mass="12811">MITTATVLAGLVGVGIIAIGIQAFFRPERAAGFGIPNSPVDDPTFRAWLTVKAVRDIGTGVFVFVLMLAATPAVLGWYLLACSGIPFGDMAIVLRAKGPRAIAFGVHGATAVVVVAISVVLLTF</sequence>
<keyword evidence="1" id="KW-0472">Membrane</keyword>
<feature type="transmembrane region" description="Helical" evidence="1">
    <location>
        <begin position="7"/>
        <end position="25"/>
    </location>
</feature>
<evidence type="ECO:0000313" key="3">
    <source>
        <dbReference type="Proteomes" id="UP000185696"/>
    </source>
</evidence>
<keyword evidence="3" id="KW-1185">Reference proteome</keyword>
<dbReference type="Pfam" id="PF14087">
    <property type="entry name" value="DUF4267"/>
    <property type="match status" value="1"/>
</dbReference>
<dbReference type="RefSeq" id="WP_075136068.1">
    <property type="nucleotide sequence ID" value="NZ_MSIF01000017.1"/>
</dbReference>
<dbReference type="OrthoDB" id="119790at2"/>
<dbReference type="InterPro" id="IPR025363">
    <property type="entry name" value="DUF4267"/>
</dbReference>
<organism evidence="2 3">
    <name type="scientific">Actinophytocola xinjiangensis</name>
    <dbReference type="NCBI Taxonomy" id="485602"/>
    <lineage>
        <taxon>Bacteria</taxon>
        <taxon>Bacillati</taxon>
        <taxon>Actinomycetota</taxon>
        <taxon>Actinomycetes</taxon>
        <taxon>Pseudonocardiales</taxon>
        <taxon>Pseudonocardiaceae</taxon>
    </lineage>
</organism>
<dbReference type="EMBL" id="MSIF01000017">
    <property type="protein sequence ID" value="OLF07125.1"/>
    <property type="molecule type" value="Genomic_DNA"/>
</dbReference>
<reference evidence="2 3" key="1">
    <citation type="submission" date="2016-12" db="EMBL/GenBank/DDBJ databases">
        <title>The draft genome sequence of Actinophytocola xinjiangensis.</title>
        <authorList>
            <person name="Wang W."/>
            <person name="Yuan L."/>
        </authorList>
    </citation>
    <scope>NUCLEOTIDE SEQUENCE [LARGE SCALE GENOMIC DNA]</scope>
    <source>
        <strain evidence="2 3">CGMCC 4.4663</strain>
    </source>
</reference>
<protein>
    <recommendedName>
        <fullName evidence="4">DUF4267 domain-containing protein</fullName>
    </recommendedName>
</protein>
<evidence type="ECO:0008006" key="4">
    <source>
        <dbReference type="Google" id="ProtNLM"/>
    </source>
</evidence>
<keyword evidence="1" id="KW-1133">Transmembrane helix</keyword>
<comment type="caution">
    <text evidence="2">The sequence shown here is derived from an EMBL/GenBank/DDBJ whole genome shotgun (WGS) entry which is preliminary data.</text>
</comment>
<keyword evidence="1" id="KW-0812">Transmembrane</keyword>
<feature type="transmembrane region" description="Helical" evidence="1">
    <location>
        <begin position="101"/>
        <end position="122"/>
    </location>
</feature>